<sequence length="93" mass="10745">MSNHVLRVYRWKDESSKDKWSISASGYQKLVAISNDVMNLEVLVCGCDTYQGRNHVMKIDGIDYDYGVSIFTTDDIENFLVELSKDEVEKLFK</sequence>
<proteinExistence type="predicted"/>
<accession>A0A223LE96</accession>
<dbReference type="RefSeq" id="YP_009834488.1">
    <property type="nucleotide sequence ID" value="NC_048673.1"/>
</dbReference>
<dbReference type="Proteomes" id="UP000226092">
    <property type="component" value="Segment"/>
</dbReference>
<evidence type="ECO:0000313" key="1">
    <source>
        <dbReference type="EMBL" id="ASU00364.1"/>
    </source>
</evidence>
<evidence type="ECO:0000313" key="2">
    <source>
        <dbReference type="Proteomes" id="UP000226092"/>
    </source>
</evidence>
<protein>
    <submittedName>
        <fullName evidence="1">Uncharacterized protein</fullName>
    </submittedName>
</protein>
<reference evidence="1 2" key="1">
    <citation type="submission" date="2017-07" db="EMBL/GenBank/DDBJ databases">
        <title>In vitro design and evaluation of phage cocktails against multidrug-resistant Aeromonas salmonicida.</title>
        <authorList>
            <person name="Chen L."/>
            <person name="Yuan S."/>
            <person name="Ma Y."/>
        </authorList>
    </citation>
    <scope>NUCLEOTIDE SEQUENCE [LARGE SCALE GENOMIC DNA]</scope>
</reference>
<name>A0A223LE96_9CAUD</name>
<keyword evidence="2" id="KW-1185">Reference proteome</keyword>
<dbReference type="KEGG" id="vg:55604555"/>
<dbReference type="EMBL" id="MF448340">
    <property type="protein sequence ID" value="ASU00364.1"/>
    <property type="molecule type" value="Genomic_DNA"/>
</dbReference>
<organism evidence="1 2">
    <name type="scientific">Aeromonas phage AS-zj</name>
    <dbReference type="NCBI Taxonomy" id="2024208"/>
    <lineage>
        <taxon>Viruses</taxon>
        <taxon>Duplodnaviria</taxon>
        <taxon>Heunggongvirae</taxon>
        <taxon>Uroviricota</taxon>
        <taxon>Caudoviricetes</taxon>
        <taxon>Pantevenvirales</taxon>
        <taxon>Straboviridae</taxon>
        <taxon>Emmerichvirinae</taxon>
        <taxon>Ceceduovirus</taxon>
        <taxon>Ceceduovirus aszj</taxon>
    </lineage>
</organism>
<dbReference type="GeneID" id="55604555"/>